<name>A0A9X4MEU0_9CYAN</name>
<dbReference type="Gene3D" id="3.40.50.10770">
    <property type="entry name" value="Hypothetical protein VC1899 like domain (Restriction endonuclease-like)"/>
    <property type="match status" value="1"/>
</dbReference>
<feature type="transmembrane region" description="Helical" evidence="1">
    <location>
        <begin position="20"/>
        <end position="37"/>
    </location>
</feature>
<dbReference type="EMBL" id="VBTY01000193">
    <property type="protein sequence ID" value="MDG3496511.1"/>
    <property type="molecule type" value="Genomic_DNA"/>
</dbReference>
<evidence type="ECO:0000256" key="1">
    <source>
        <dbReference type="SAM" id="Phobius"/>
    </source>
</evidence>
<keyword evidence="1" id="KW-0812">Transmembrane</keyword>
<dbReference type="RefSeq" id="WP_009628691.1">
    <property type="nucleotide sequence ID" value="NZ_VBTY01000193.1"/>
</dbReference>
<keyword evidence="1" id="KW-0472">Membrane</keyword>
<protein>
    <recommendedName>
        <fullName evidence="4">CRISPR-associated protein</fullName>
    </recommendedName>
</protein>
<reference evidence="2" key="1">
    <citation type="submission" date="2019-05" db="EMBL/GenBank/DDBJ databases">
        <title>Whole genome sequencing of Pseudanabaena catenata USMAC16.</title>
        <authorList>
            <person name="Khan Z."/>
            <person name="Omar W.M."/>
            <person name="Convey P."/>
            <person name="Merican F."/>
            <person name="Najimudin N."/>
        </authorList>
    </citation>
    <scope>NUCLEOTIDE SEQUENCE</scope>
    <source>
        <strain evidence="2">USMAC16</strain>
    </source>
</reference>
<proteinExistence type="predicted"/>
<evidence type="ECO:0008006" key="4">
    <source>
        <dbReference type="Google" id="ProtNLM"/>
    </source>
</evidence>
<dbReference type="AlphaFoldDB" id="A0A9X4MEU0"/>
<comment type="caution">
    <text evidence="2">The sequence shown here is derived from an EMBL/GenBank/DDBJ whole genome shotgun (WGS) entry which is preliminary data.</text>
</comment>
<evidence type="ECO:0000313" key="3">
    <source>
        <dbReference type="Proteomes" id="UP001152872"/>
    </source>
</evidence>
<evidence type="ECO:0000313" key="2">
    <source>
        <dbReference type="EMBL" id="MDG3496511.1"/>
    </source>
</evidence>
<dbReference type="Proteomes" id="UP001152872">
    <property type="component" value="Unassembled WGS sequence"/>
</dbReference>
<accession>A0A9X4MEU0</accession>
<keyword evidence="1" id="KW-1133">Transmembrane helix</keyword>
<keyword evidence="3" id="KW-1185">Reference proteome</keyword>
<organism evidence="2 3">
    <name type="scientific">Pseudanabaena catenata USMAC16</name>
    <dbReference type="NCBI Taxonomy" id="1855837"/>
    <lineage>
        <taxon>Bacteria</taxon>
        <taxon>Bacillati</taxon>
        <taxon>Cyanobacteriota</taxon>
        <taxon>Cyanophyceae</taxon>
        <taxon>Pseudanabaenales</taxon>
        <taxon>Pseudanabaenaceae</taxon>
        <taxon>Pseudanabaena</taxon>
    </lineage>
</organism>
<gene>
    <name evidence="2" type="ORF">FEV09_18380</name>
</gene>
<sequence>MLLDTLGTWLETKYGLSKIFWQIVVVSILSIILFLSISNIKRIISNIFGDRSLISEAPEELNATFRGLIIFASLTVNSAAKIAIQHHWKESKGDLEHCWIICGGEKALTVTKEIIKSLDIPENIFHFERDYPLSDPENPKNQLSLVLNPEDANDPNQIRKIVEAIYQDAKENYDLYDSDIIADYTGGTKSMTAGLVLACASPDRRLQYVLSDYIDNKPVNPKVMESKLSYSLKPVKTY</sequence>